<organism evidence="1 2">
    <name type="scientific">Cylicocyclus nassatus</name>
    <name type="common">Nematode worm</name>
    <dbReference type="NCBI Taxonomy" id="53992"/>
    <lineage>
        <taxon>Eukaryota</taxon>
        <taxon>Metazoa</taxon>
        <taxon>Ecdysozoa</taxon>
        <taxon>Nematoda</taxon>
        <taxon>Chromadorea</taxon>
        <taxon>Rhabditida</taxon>
        <taxon>Rhabditina</taxon>
        <taxon>Rhabditomorpha</taxon>
        <taxon>Strongyloidea</taxon>
        <taxon>Strongylidae</taxon>
        <taxon>Cylicocyclus</taxon>
    </lineage>
</organism>
<gene>
    <name evidence="1" type="ORF">CYNAS_LOCUS8107</name>
</gene>
<evidence type="ECO:0000313" key="2">
    <source>
        <dbReference type="Proteomes" id="UP001176961"/>
    </source>
</evidence>
<proteinExistence type="predicted"/>
<accession>A0AA36GQ27</accession>
<dbReference type="EMBL" id="CATQJL010000112">
    <property type="protein sequence ID" value="CAJ0596124.1"/>
    <property type="molecule type" value="Genomic_DNA"/>
</dbReference>
<reference evidence="1" key="1">
    <citation type="submission" date="2023-07" db="EMBL/GenBank/DDBJ databases">
        <authorList>
            <consortium name="CYATHOMIX"/>
        </authorList>
    </citation>
    <scope>NUCLEOTIDE SEQUENCE</scope>
    <source>
        <strain evidence="1">N/A</strain>
    </source>
</reference>
<dbReference type="Proteomes" id="UP001176961">
    <property type="component" value="Unassembled WGS sequence"/>
</dbReference>
<comment type="caution">
    <text evidence="1">The sequence shown here is derived from an EMBL/GenBank/DDBJ whole genome shotgun (WGS) entry which is preliminary data.</text>
</comment>
<keyword evidence="2" id="KW-1185">Reference proteome</keyword>
<sequence>MRYISVWRTSLALWRRFQARFCSSSLDSSLKKSIGNRFLALLLLHTCTTQFRIFVDKISSVHISVAAVALATGLPLQNKPAFKKFQSFRMFYCD</sequence>
<protein>
    <submittedName>
        <fullName evidence="1">Uncharacterized protein</fullName>
    </submittedName>
</protein>
<name>A0AA36GQ27_CYLNA</name>
<evidence type="ECO:0000313" key="1">
    <source>
        <dbReference type="EMBL" id="CAJ0596124.1"/>
    </source>
</evidence>
<dbReference type="AlphaFoldDB" id="A0AA36GQ27"/>